<feature type="region of interest" description="Disordered" evidence="8">
    <location>
        <begin position="1788"/>
        <end position="1901"/>
    </location>
</feature>
<feature type="compositionally biased region" description="Low complexity" evidence="8">
    <location>
        <begin position="162"/>
        <end position="171"/>
    </location>
</feature>
<gene>
    <name evidence="9" type="ORF">BESB_011950</name>
</gene>
<reference evidence="9 10" key="1">
    <citation type="submission" date="2017-09" db="EMBL/GenBank/DDBJ databases">
        <title>Genome sequencing of Besnoitia besnoiti strain Bb-Ger1.</title>
        <authorList>
            <person name="Schares G."/>
            <person name="Venepally P."/>
            <person name="Lorenzi H.A."/>
        </authorList>
    </citation>
    <scope>NUCLEOTIDE SEQUENCE [LARGE SCALE GENOMIC DNA]</scope>
    <source>
        <strain evidence="9 10">Bb-Ger1</strain>
    </source>
</reference>
<feature type="compositionally biased region" description="Basic and acidic residues" evidence="8">
    <location>
        <begin position="582"/>
        <end position="599"/>
    </location>
</feature>
<dbReference type="Gene3D" id="3.40.50.150">
    <property type="entry name" value="Vaccinia Virus protein VP39"/>
    <property type="match status" value="2"/>
</dbReference>
<dbReference type="Proteomes" id="UP000224006">
    <property type="component" value="Chromosome IX"/>
</dbReference>
<evidence type="ECO:0000256" key="3">
    <source>
        <dbReference type="ARBA" id="ARBA00047418"/>
    </source>
</evidence>
<feature type="compositionally biased region" description="Polar residues" evidence="8">
    <location>
        <begin position="1738"/>
        <end position="1752"/>
    </location>
</feature>
<organism evidence="9 10">
    <name type="scientific">Besnoitia besnoiti</name>
    <name type="common">Apicomplexan protozoan</name>
    <dbReference type="NCBI Taxonomy" id="94643"/>
    <lineage>
        <taxon>Eukaryota</taxon>
        <taxon>Sar</taxon>
        <taxon>Alveolata</taxon>
        <taxon>Apicomplexa</taxon>
        <taxon>Conoidasida</taxon>
        <taxon>Coccidia</taxon>
        <taxon>Eucoccidiorida</taxon>
        <taxon>Eimeriorina</taxon>
        <taxon>Sarcocystidae</taxon>
        <taxon>Besnoitia</taxon>
    </lineage>
</organism>
<comment type="catalytic activity">
    <reaction evidence="5">
        <text>a 5'-end (N(2),N(7)-dimethyl 5'-triphosphoguanosine)-ribonucleoside in snRNA + S-adenosyl-L-methionine = a 5'-end (N(2),N(2),N(7)-trimethyl 5'-triphosphoguanosine)-ribonucleoside in snRNA + S-adenosyl-L-homocysteine + H(+)</text>
        <dbReference type="Rhea" id="RHEA:78479"/>
        <dbReference type="Rhea" id="RHEA-COMP:19087"/>
        <dbReference type="Rhea" id="RHEA-COMP:19089"/>
        <dbReference type="ChEBI" id="CHEBI:15378"/>
        <dbReference type="ChEBI" id="CHEBI:57856"/>
        <dbReference type="ChEBI" id="CHEBI:59789"/>
        <dbReference type="ChEBI" id="CHEBI:167623"/>
        <dbReference type="ChEBI" id="CHEBI:172880"/>
    </reaction>
    <physiologicalReaction direction="left-to-right" evidence="5">
        <dbReference type="Rhea" id="RHEA:78480"/>
    </physiologicalReaction>
</comment>
<feature type="compositionally biased region" description="Polar residues" evidence="8">
    <location>
        <begin position="432"/>
        <end position="452"/>
    </location>
</feature>
<feature type="region of interest" description="Disordered" evidence="8">
    <location>
        <begin position="574"/>
        <end position="716"/>
    </location>
</feature>
<feature type="region of interest" description="Disordered" evidence="8">
    <location>
        <begin position="432"/>
        <end position="467"/>
    </location>
</feature>
<feature type="region of interest" description="Disordered" evidence="8">
    <location>
        <begin position="807"/>
        <end position="874"/>
    </location>
</feature>
<dbReference type="OrthoDB" id="444258at2759"/>
<dbReference type="VEuPathDB" id="ToxoDB:BESB_011950"/>
<feature type="compositionally biased region" description="Low complexity" evidence="8">
    <location>
        <begin position="122"/>
        <end position="149"/>
    </location>
</feature>
<feature type="compositionally biased region" description="Low complexity" evidence="8">
    <location>
        <begin position="831"/>
        <end position="861"/>
    </location>
</feature>
<feature type="region of interest" description="Disordered" evidence="8">
    <location>
        <begin position="122"/>
        <end position="189"/>
    </location>
</feature>
<name>A0A2A9MA73_BESBE</name>
<feature type="region of interest" description="Disordered" evidence="8">
    <location>
        <begin position="1620"/>
        <end position="1660"/>
    </location>
</feature>
<proteinExistence type="inferred from homology"/>
<dbReference type="STRING" id="94643.A0A2A9MA73"/>
<feature type="region of interest" description="Disordered" evidence="8">
    <location>
        <begin position="1702"/>
        <end position="1761"/>
    </location>
</feature>
<comment type="similarity">
    <text evidence="2">Belongs to the methyltransferase superfamily. Trimethylguanosine synthase family.</text>
</comment>
<dbReference type="GeneID" id="40306257"/>
<feature type="region of interest" description="Disordered" evidence="8">
    <location>
        <begin position="1375"/>
        <end position="1401"/>
    </location>
</feature>
<feature type="region of interest" description="Disordered" evidence="8">
    <location>
        <begin position="1"/>
        <end position="26"/>
    </location>
</feature>
<sequence length="1956" mass="203353">MPFPPSSAASDRHGPPPPLLPSPSLVSSCLTASSPSDSVCFCLSPHGSSLSESLLQASSPHSGLPVFPSAGYAQPLLPQFGLVTHSGPSVLADDSSSPSYVGAAPSVPAATSCPAASVLSSPVSDASSRAPASAPGSSSRSRLSAGSPPFSAARPVTKLDASRASSCASAPRSPPASSRPPLASGSSAGVPGLPAASLFLLYTRPEELRQLLLDPARSLPQSQPAPAPRGSQATGAKDQDAAPGARAPEACPATEALGSDVSGKGAEGCGRREGCAAEEGTASALESTYCRSSVTEAPSSGPAAEETPAPCSDGAPDAKAAGSPSHAAPSDCRSSDCTASTSAASPPSAGAPPPPSEPSTAPACGTAPNTDACAPFCAAGRGDARGPPSDSQPPAAVPPSPASTEELQCSCVILLSRWTRYSDVVNEFGPQASVSSVRPLSAAGSSPPGTSRTARRPKDAKRASPVHRKAVYGEARVCEGAARATSQSAQATPHHLGLLMQHVDQLCPAEFLLLARRVKQRLPSAIRAVLDEGEGPGGDSVHCASDEGFAIDIADKAAAHELLDDRHCSLLFGGRSAAGDNGAEKRESGLVADKDELRDGGPSSLAGDEGGRSPSSDFSAPRSFPSDLEQSSPSPLSPPACADGGWQPTPLVTGTSQVSEDRQEGDERAGEEEGEGGHQRGPQSRLLFSLAETHGFPLPQSPSNEPAPEDSLPGAMQELEQQLVDLQLRTEISAAPAAVPGGSGDRLQRPSRGLNPHAAEFRSRRTAYFSAGFSPEHAAPSFAGSCALLPNSSPGFLPRPVPPTFPATPIQFPRLPSAQTRYASVPTSSGAAQAAAPAERGSSLPGGSSSASQAQSGGIAAYRRDLERPGGGQKAALLSRLAPEAPIIGNGQTQFLPSPPQYGAGWTADQPDGFVPGGFHTEKGRVREGDQRQRDEDSAEADEAELMKALGLPTQFISSRYTARHRRAHDKRDFDVSCAAAEYAGFSSYDATYACFTGAAWPPGAPAGMDAQFYSGAHCGGAPGALQACQWPCVEAHNGAEDVVRTRTCGCGVMSDVWRPAEQVSEGDQARQANGSLEGPRSQSLPHESAECSLVSTYDHVGNRTDSSYYRLRYSLFHRYDDGTLLDENAWFETTQECIAAYLASRLRDVALHARQQSAQTRDHPASRRNQQPAVDETSRRQARGTSALSGEQVAALEEAAKPFCLPHSPRDGSDAGEKRSENQTCEPASGHRAATTLGATPVRDASGAVVCSAGSSLETSSVGAGHRTPGKTQGEGVLGKGSQGTECPYRKAPAGSALSSPRPLVAMDGCCGAGGNVIQFAQFFDACIGVDCDLLKVAICKHNASVYGVRDRVYVHHNTLAGWLRARREARRAGQLADVSSRGPKQPPDGKPDGAASARGLKEAEDDDSSLCFCCREFSRVWCRFCSAQREARHSGSGGPPVTAEEGEESHCLPPERSGVVQAVQRGLQGLAAARPLTHGSSLVADISWCFMSPPWSGPNYSGRRTFHSQLFSLAGGQDGGGGVGSAHIPSLVKAASRIAPNVCLFLPRSTNVHELAALAAALGFPLLEIEVLYSHFVDRQASQQQAPTLFPKVVIAYLVRDVASWISTRGLPGEIPAASCVSPHKSEESPTRQSRNARTARHCGGRSPASSRDCTKATCRTPFAGPTRIVFQSRRQPEASVPAYAWIPLEPPSVLLSQAKEEASPGLSVHRADCRHGPHSTTRNEGGNSKKEKASRTPNSKGNSQSTGAAQGSPRHASGAEEPVFGFWLATVGAIHALLARRPLESDVQEKNARESPSNAAEHVYNQETSRAGDENDAGDTESGTDKLATAGAPHGQTRTGKKPCAQQLASEDKRDRHDEVVTAQPSREVARDFVSDAGEGVAEKPYDAGGGEGQTADERRESVDALTAMASRLQDGTLGLDELLAAAAKVEEGPQIGTGNEQKWNQLLRLLAV</sequence>
<dbReference type="Pfam" id="PF09445">
    <property type="entry name" value="Methyltransf_15"/>
    <property type="match status" value="2"/>
</dbReference>
<comment type="catalytic activity">
    <reaction evidence="6">
        <text>a 5'-end (N(7)-methyl 5'-triphosphoguanosine)-ribonucleoside in snRNA + S-adenosyl-L-methionine = a 5'-end (N(2),N(7)-dimethyl 5'-triphosphoguanosine)-ribonucleoside in snRNA + S-adenosyl-L-homocysteine + H(+)</text>
        <dbReference type="Rhea" id="RHEA:78471"/>
        <dbReference type="Rhea" id="RHEA-COMP:19085"/>
        <dbReference type="Rhea" id="RHEA-COMP:19087"/>
        <dbReference type="ChEBI" id="CHEBI:15378"/>
        <dbReference type="ChEBI" id="CHEBI:57856"/>
        <dbReference type="ChEBI" id="CHEBI:59789"/>
        <dbReference type="ChEBI" id="CHEBI:156461"/>
        <dbReference type="ChEBI" id="CHEBI:172880"/>
    </reaction>
    <physiologicalReaction direction="left-to-right" evidence="6">
        <dbReference type="Rhea" id="RHEA:78472"/>
    </physiologicalReaction>
</comment>
<keyword evidence="10" id="KW-1185">Reference proteome</keyword>
<evidence type="ECO:0000256" key="5">
    <source>
        <dbReference type="ARBA" id="ARBA00048763"/>
    </source>
</evidence>
<evidence type="ECO:0000256" key="7">
    <source>
        <dbReference type="ARBA" id="ARBA00049790"/>
    </source>
</evidence>
<dbReference type="InterPro" id="IPR029063">
    <property type="entry name" value="SAM-dependent_MTases_sf"/>
</dbReference>
<evidence type="ECO:0000256" key="2">
    <source>
        <dbReference type="ARBA" id="ARBA00025783"/>
    </source>
</evidence>
<evidence type="ECO:0000313" key="10">
    <source>
        <dbReference type="Proteomes" id="UP000224006"/>
    </source>
</evidence>
<comment type="catalytic activity">
    <reaction evidence="3">
        <text>a 5'-end (N(2),N(7)-dimethyl 5'-triphosphoguanosine)-ribonucleoside in snoRNA + S-adenosyl-L-methionine = a 5'-end (N(2),N(2),N(7)-trimethyl 5'-triphosphoguanosine)-ribonucleoside in snoRNA + S-adenosyl-L-homocysteine + H(+)</text>
        <dbReference type="Rhea" id="RHEA:78507"/>
        <dbReference type="Rhea" id="RHEA-COMP:19088"/>
        <dbReference type="Rhea" id="RHEA-COMP:19090"/>
        <dbReference type="ChEBI" id="CHEBI:15378"/>
        <dbReference type="ChEBI" id="CHEBI:57856"/>
        <dbReference type="ChEBI" id="CHEBI:59789"/>
        <dbReference type="ChEBI" id="CHEBI:167623"/>
        <dbReference type="ChEBI" id="CHEBI:172880"/>
    </reaction>
    <physiologicalReaction direction="left-to-right" evidence="3">
        <dbReference type="Rhea" id="RHEA:78508"/>
    </physiologicalReaction>
</comment>
<feature type="compositionally biased region" description="Polar residues" evidence="8">
    <location>
        <begin position="1071"/>
        <end position="1086"/>
    </location>
</feature>
<dbReference type="GO" id="GO:0071164">
    <property type="term" value="F:RNA cap trimethylguanosine synthase activity"/>
    <property type="evidence" value="ECO:0007669"/>
    <property type="project" value="TreeGrafter"/>
</dbReference>
<feature type="region of interest" description="Disordered" evidence="8">
    <location>
        <begin position="734"/>
        <end position="758"/>
    </location>
</feature>
<comment type="catalytic activity">
    <reaction evidence="4">
        <text>a 5'-end (N(7)-methyl 5'-triphosphoguanosine)-ribonucleoside in snoRNA + S-adenosyl-L-methionine = a 5'-end (N(2),N(7)-dimethyl 5'-triphosphoguanosine)-ribonucleoside in snoRNA + S-adenosyl-L-homocysteine + H(+)</text>
        <dbReference type="Rhea" id="RHEA:78475"/>
        <dbReference type="Rhea" id="RHEA-COMP:19086"/>
        <dbReference type="Rhea" id="RHEA-COMP:19088"/>
        <dbReference type="ChEBI" id="CHEBI:15378"/>
        <dbReference type="ChEBI" id="CHEBI:57856"/>
        <dbReference type="ChEBI" id="CHEBI:59789"/>
        <dbReference type="ChEBI" id="CHEBI:156461"/>
        <dbReference type="ChEBI" id="CHEBI:172880"/>
    </reaction>
    <physiologicalReaction direction="left-to-right" evidence="4">
        <dbReference type="Rhea" id="RHEA:78476"/>
    </physiologicalReaction>
</comment>
<dbReference type="RefSeq" id="XP_029216592.1">
    <property type="nucleotide sequence ID" value="XM_029359925.1"/>
</dbReference>
<evidence type="ECO:0000256" key="4">
    <source>
        <dbReference type="ARBA" id="ARBA00048740"/>
    </source>
</evidence>
<dbReference type="EMBL" id="NWUJ01000010">
    <property type="protein sequence ID" value="PFH32583.1"/>
    <property type="molecule type" value="Genomic_DNA"/>
</dbReference>
<feature type="region of interest" description="Disordered" evidence="8">
    <location>
        <begin position="916"/>
        <end position="940"/>
    </location>
</feature>
<evidence type="ECO:0000256" key="1">
    <source>
        <dbReference type="ARBA" id="ARBA00018517"/>
    </source>
</evidence>
<feature type="region of interest" description="Disordered" evidence="8">
    <location>
        <begin position="1259"/>
        <end position="1286"/>
    </location>
</feature>
<feature type="compositionally biased region" description="Low complexity" evidence="8">
    <location>
        <begin position="335"/>
        <end position="348"/>
    </location>
</feature>
<feature type="compositionally biased region" description="Low complexity" evidence="8">
    <location>
        <begin position="625"/>
        <end position="634"/>
    </location>
</feature>
<protein>
    <recommendedName>
        <fullName evidence="1">Trimethylguanosine synthase</fullName>
    </recommendedName>
    <alternativeName>
        <fullName evidence="7">Cap-specific guanine-N(2) methyltransferase</fullName>
    </alternativeName>
</protein>
<evidence type="ECO:0000313" key="9">
    <source>
        <dbReference type="EMBL" id="PFH32583.1"/>
    </source>
</evidence>
<feature type="compositionally biased region" description="Basic and acidic residues" evidence="8">
    <location>
        <begin position="920"/>
        <end position="936"/>
    </location>
</feature>
<feature type="region of interest" description="Disordered" evidence="8">
    <location>
        <begin position="1154"/>
        <end position="1240"/>
    </location>
</feature>
<feature type="region of interest" description="Disordered" evidence="8">
    <location>
        <begin position="1062"/>
        <end position="1089"/>
    </location>
</feature>
<accession>A0A2A9MA73</accession>
<feature type="region of interest" description="Disordered" evidence="8">
    <location>
        <begin position="218"/>
        <end position="403"/>
    </location>
</feature>
<feature type="compositionally biased region" description="Basic and acidic residues" evidence="8">
    <location>
        <begin position="1853"/>
        <end position="1863"/>
    </location>
</feature>
<dbReference type="GO" id="GO:0005634">
    <property type="term" value="C:nucleus"/>
    <property type="evidence" value="ECO:0007669"/>
    <property type="project" value="TreeGrafter"/>
</dbReference>
<comment type="caution">
    <text evidence="9">The sequence shown here is derived from an EMBL/GenBank/DDBJ whole genome shotgun (WGS) entry which is preliminary data.</text>
</comment>
<dbReference type="InterPro" id="IPR019012">
    <property type="entry name" value="RNA_cap_Gua-N2-MeTrfase"/>
</dbReference>
<dbReference type="KEGG" id="bbes:BESB_011950"/>
<dbReference type="PANTHER" id="PTHR14741">
    <property type="entry name" value="S-ADENOSYLMETHIONINE-DEPENDENT METHYLTRANSFERASE RELATED"/>
    <property type="match status" value="1"/>
</dbReference>
<feature type="compositionally biased region" description="Basic and acidic residues" evidence="8">
    <location>
        <begin position="659"/>
        <end position="668"/>
    </location>
</feature>
<feature type="compositionally biased region" description="Polar residues" evidence="8">
    <location>
        <begin position="817"/>
        <end position="830"/>
    </location>
</feature>
<dbReference type="SUPFAM" id="SSF53335">
    <property type="entry name" value="S-adenosyl-L-methionine-dependent methyltransferases"/>
    <property type="match status" value="1"/>
</dbReference>
<feature type="region of interest" description="Disordered" evidence="8">
    <location>
        <begin position="1433"/>
        <end position="1454"/>
    </location>
</feature>
<evidence type="ECO:0000256" key="8">
    <source>
        <dbReference type="SAM" id="MobiDB-lite"/>
    </source>
</evidence>
<evidence type="ECO:0000256" key="6">
    <source>
        <dbReference type="ARBA" id="ARBA00049075"/>
    </source>
</evidence>
<dbReference type="PANTHER" id="PTHR14741:SF32">
    <property type="entry name" value="TRIMETHYLGUANOSINE SYNTHASE"/>
    <property type="match status" value="1"/>
</dbReference>
<feature type="compositionally biased region" description="Low complexity" evidence="8">
    <location>
        <begin position="179"/>
        <end position="188"/>
    </location>
</feature>
<feature type="compositionally biased region" description="Basic and acidic residues" evidence="8">
    <location>
        <begin position="1209"/>
        <end position="1222"/>
    </location>
</feature>
<feature type="compositionally biased region" description="Polar residues" evidence="8">
    <location>
        <begin position="284"/>
        <end position="298"/>
    </location>
</feature>